<dbReference type="InterPro" id="IPR014017">
    <property type="entry name" value="DNA_helicase_UvrD-like_C"/>
</dbReference>
<evidence type="ECO:0000256" key="1">
    <source>
        <dbReference type="ARBA" id="ARBA00022741"/>
    </source>
</evidence>
<dbReference type="AlphaFoldDB" id="A0A6G3XH82"/>
<comment type="caution">
    <text evidence="7">The sequence shown here is derived from an EMBL/GenBank/DDBJ whole genome shotgun (WGS) entry which is preliminary data.</text>
</comment>
<feature type="region of interest" description="Disordered" evidence="5">
    <location>
        <begin position="85"/>
        <end position="104"/>
    </location>
</feature>
<sequence>ERARIAACVPGAGRSGPGVRIGTRHRMKGVEFRCVAGVNDGTVPAVTPVVVDAQQRQEDVNSELSLLFVACTRARVALRVSRHGEPSPFLAPARARSAERVRPA</sequence>
<keyword evidence="1" id="KW-0547">Nucleotide-binding</keyword>
<dbReference type="Pfam" id="PF13361">
    <property type="entry name" value="UvrD_C"/>
    <property type="match status" value="1"/>
</dbReference>
<dbReference type="InterPro" id="IPR027417">
    <property type="entry name" value="P-loop_NTPase"/>
</dbReference>
<proteinExistence type="predicted"/>
<evidence type="ECO:0000256" key="5">
    <source>
        <dbReference type="SAM" id="MobiDB-lite"/>
    </source>
</evidence>
<keyword evidence="3" id="KW-0347">Helicase</keyword>
<evidence type="ECO:0000256" key="4">
    <source>
        <dbReference type="ARBA" id="ARBA00022840"/>
    </source>
</evidence>
<gene>
    <name evidence="7" type="ORF">G3M58_62475</name>
</gene>
<reference evidence="7" key="1">
    <citation type="submission" date="2020-01" db="EMBL/GenBank/DDBJ databases">
        <title>Insect and environment-associated Actinomycetes.</title>
        <authorList>
            <person name="Currrie C."/>
            <person name="Chevrette M."/>
            <person name="Carlson C."/>
            <person name="Stubbendieck R."/>
            <person name="Wendt-Pienkowski E."/>
        </authorList>
    </citation>
    <scope>NUCLEOTIDE SEQUENCE</scope>
    <source>
        <strain evidence="7">SID7499</strain>
    </source>
</reference>
<dbReference type="GO" id="GO:0005524">
    <property type="term" value="F:ATP binding"/>
    <property type="evidence" value="ECO:0007669"/>
    <property type="project" value="UniProtKB-KW"/>
</dbReference>
<feature type="non-terminal residue" evidence="7">
    <location>
        <position position="1"/>
    </location>
</feature>
<evidence type="ECO:0000259" key="6">
    <source>
        <dbReference type="Pfam" id="PF13361"/>
    </source>
</evidence>
<dbReference type="Gene3D" id="3.40.50.300">
    <property type="entry name" value="P-loop containing nucleotide triphosphate hydrolases"/>
    <property type="match status" value="1"/>
</dbReference>
<dbReference type="EMBL" id="JAAGMN010006498">
    <property type="protein sequence ID" value="NEE17024.1"/>
    <property type="molecule type" value="Genomic_DNA"/>
</dbReference>
<dbReference type="SUPFAM" id="SSF52540">
    <property type="entry name" value="P-loop containing nucleoside triphosphate hydrolases"/>
    <property type="match status" value="1"/>
</dbReference>
<protein>
    <recommendedName>
        <fullName evidence="6">UvrD-like helicase C-terminal domain-containing protein</fullName>
    </recommendedName>
</protein>
<dbReference type="GO" id="GO:0016787">
    <property type="term" value="F:hydrolase activity"/>
    <property type="evidence" value="ECO:0007669"/>
    <property type="project" value="UniProtKB-KW"/>
</dbReference>
<evidence type="ECO:0000256" key="3">
    <source>
        <dbReference type="ARBA" id="ARBA00022806"/>
    </source>
</evidence>
<accession>A0A6G3XH82</accession>
<evidence type="ECO:0000256" key="2">
    <source>
        <dbReference type="ARBA" id="ARBA00022801"/>
    </source>
</evidence>
<organism evidence="7">
    <name type="scientific">Streptomyces sp. SID7499</name>
    <dbReference type="NCBI Taxonomy" id="2706086"/>
    <lineage>
        <taxon>Bacteria</taxon>
        <taxon>Bacillati</taxon>
        <taxon>Actinomycetota</taxon>
        <taxon>Actinomycetes</taxon>
        <taxon>Kitasatosporales</taxon>
        <taxon>Streptomycetaceae</taxon>
        <taxon>Streptomyces</taxon>
    </lineage>
</organism>
<keyword evidence="2" id="KW-0378">Hydrolase</keyword>
<dbReference type="GO" id="GO:0004386">
    <property type="term" value="F:helicase activity"/>
    <property type="evidence" value="ECO:0007669"/>
    <property type="project" value="UniProtKB-KW"/>
</dbReference>
<name>A0A6G3XH82_9ACTN</name>
<evidence type="ECO:0000313" key="7">
    <source>
        <dbReference type="EMBL" id="NEE17024.1"/>
    </source>
</evidence>
<feature type="domain" description="UvrD-like helicase C-terminal" evidence="6">
    <location>
        <begin position="18"/>
        <end position="83"/>
    </location>
</feature>
<keyword evidence="4" id="KW-0067">ATP-binding</keyword>